<dbReference type="RefSeq" id="WP_107865492.1">
    <property type="nucleotide sequence ID" value="NZ_QAON01000006.1"/>
</dbReference>
<evidence type="ECO:0000256" key="1">
    <source>
        <dbReference type="SAM" id="SignalP"/>
    </source>
</evidence>
<dbReference type="OrthoDB" id="6074716at2"/>
<organism evidence="2 3">
    <name type="scientific">Agitococcus lubricus</name>
    <dbReference type="NCBI Taxonomy" id="1077255"/>
    <lineage>
        <taxon>Bacteria</taxon>
        <taxon>Pseudomonadati</taxon>
        <taxon>Pseudomonadota</taxon>
        <taxon>Gammaproteobacteria</taxon>
        <taxon>Moraxellales</taxon>
        <taxon>Moraxellaceae</taxon>
        <taxon>Agitococcus</taxon>
    </lineage>
</organism>
<dbReference type="AlphaFoldDB" id="A0A2T5IZP2"/>
<feature type="signal peptide" evidence="1">
    <location>
        <begin position="1"/>
        <end position="22"/>
    </location>
</feature>
<gene>
    <name evidence="2" type="ORF">C8N29_10659</name>
</gene>
<evidence type="ECO:0000313" key="3">
    <source>
        <dbReference type="Proteomes" id="UP000244223"/>
    </source>
</evidence>
<dbReference type="Proteomes" id="UP000244223">
    <property type="component" value="Unassembled WGS sequence"/>
</dbReference>
<sequence>MTTKPKFAMLPLLCAMASVSHAELEALSENALSEATGEGIAFVFDDIRFVTAPTSYIELVGGTPVGTTDLQRADVRYYGMSWTPGGTSGTNFDGSACSAGDVRCPLGTGTFSMAAHDNPFLLRVFDYNQIEFDGVSRNRTVLEFLGPTNQPTWRFAIWGEAEVGRPASGVNDCDGNGGVTDDRCYLQSQMIIMGKATTTKYGNKGAAMRFTTSSDPADPTYALVYDSHLTGDFRLSFNQKNNTDGMGVVPNFSDNEGMFLKGVQAHVPLGQLHYQSMTFKATSPTSPIQKYNAPLGNVTTEITQIPNNPSVYNDFYSAPTVGCTGANCGYQRTNRPARYNETHGFIVWGQSGNANDTGTVANRSIDQTDGLYYVGVSNFVPFASRPDTSNMDVATTPTLSYTLTPRQVVNLGDSQVDGLLVHHLYVKMLGAN</sequence>
<comment type="caution">
    <text evidence="2">The sequence shown here is derived from an EMBL/GenBank/DDBJ whole genome shotgun (WGS) entry which is preliminary data.</text>
</comment>
<reference evidence="2 3" key="1">
    <citation type="submission" date="2018-04" db="EMBL/GenBank/DDBJ databases">
        <title>Genomic Encyclopedia of Archaeal and Bacterial Type Strains, Phase II (KMG-II): from individual species to whole genera.</title>
        <authorList>
            <person name="Goeker M."/>
        </authorList>
    </citation>
    <scope>NUCLEOTIDE SEQUENCE [LARGE SCALE GENOMIC DNA]</scope>
    <source>
        <strain evidence="2 3">DSM 5822</strain>
    </source>
</reference>
<evidence type="ECO:0000313" key="2">
    <source>
        <dbReference type="EMBL" id="PTQ89528.1"/>
    </source>
</evidence>
<name>A0A2T5IZP2_9GAMM</name>
<keyword evidence="1" id="KW-0732">Signal</keyword>
<feature type="chain" id="PRO_5031487254" evidence="1">
    <location>
        <begin position="23"/>
        <end position="432"/>
    </location>
</feature>
<proteinExistence type="predicted"/>
<accession>A0A2T5IZP2</accession>
<dbReference type="EMBL" id="QAON01000006">
    <property type="protein sequence ID" value="PTQ89528.1"/>
    <property type="molecule type" value="Genomic_DNA"/>
</dbReference>
<protein>
    <submittedName>
        <fullName evidence="2">Uncharacterized protein</fullName>
    </submittedName>
</protein>
<keyword evidence="3" id="KW-1185">Reference proteome</keyword>